<evidence type="ECO:0000256" key="1">
    <source>
        <dbReference type="SAM" id="MobiDB-lite"/>
    </source>
</evidence>
<dbReference type="EMBL" id="JARQWQ010000126">
    <property type="protein sequence ID" value="KAK2549415.1"/>
    <property type="molecule type" value="Genomic_DNA"/>
</dbReference>
<feature type="compositionally biased region" description="Polar residues" evidence="1">
    <location>
        <begin position="381"/>
        <end position="391"/>
    </location>
</feature>
<evidence type="ECO:0000259" key="2">
    <source>
        <dbReference type="Pfam" id="PF17921"/>
    </source>
</evidence>
<dbReference type="Gene3D" id="1.10.340.70">
    <property type="match status" value="1"/>
</dbReference>
<comment type="caution">
    <text evidence="3">The sequence shown here is derived from an EMBL/GenBank/DDBJ whole genome shotgun (WGS) entry which is preliminary data.</text>
</comment>
<dbReference type="InterPro" id="IPR041588">
    <property type="entry name" value="Integrase_H2C2"/>
</dbReference>
<dbReference type="PANTHER" id="PTHR37984:SF5">
    <property type="entry name" value="PROTEIN NYNRIN-LIKE"/>
    <property type="match status" value="1"/>
</dbReference>
<proteinExistence type="predicted"/>
<name>A0AAD9PVG7_ACRCE</name>
<feature type="region of interest" description="Disordered" evidence="1">
    <location>
        <begin position="409"/>
        <end position="442"/>
    </location>
</feature>
<feature type="domain" description="Integrase zinc-binding" evidence="2">
    <location>
        <begin position="334"/>
        <end position="375"/>
    </location>
</feature>
<sequence>MASKGVTNEGQGTALLFHSGGMELQETYYTLVSEDTETAFNDCLAALDNHFTPKVNVPLERDKGKSVSEFEVRSKKLASTCSFGNFLSQALKDRLVSGLHPKMSRTQRHLLSIRELTYSMAHDKYVADEMESKANIEHMADSANSDAEKVQQVYSRRNVEQNSKRADKCKSCGSMQHGISDDESVRSCDKHAKDTPKDAAEDVAFGLYSTGTEQLSAESVNRVKPYVVNVQLARLQRWAVLLSGYNFDITFKNSAGNANADFFSRFPVQSLADDEDLDPDEHYMFPTVTDELPVTAAEIAEGTCPSLELSPLWTRRDDLSLENGCLLWGRRVIVPFRFQKRLLEELHECHPGMCLMKALARSFVWWPGIDLDIEERGRSLSPGTNSQIPSKDNSEMCRKSEVISVATVDNDIELEGSDDSGCESSDTAITRPSESEPGPVVT</sequence>
<reference evidence="3" key="2">
    <citation type="journal article" date="2023" name="Science">
        <title>Genomic signatures of disease resistance in endangered staghorn corals.</title>
        <authorList>
            <person name="Vollmer S.V."/>
            <person name="Selwyn J.D."/>
            <person name="Despard B.A."/>
            <person name="Roesel C.L."/>
        </authorList>
    </citation>
    <scope>NUCLEOTIDE SEQUENCE</scope>
    <source>
        <strain evidence="3">K2</strain>
    </source>
</reference>
<dbReference type="Proteomes" id="UP001249851">
    <property type="component" value="Unassembled WGS sequence"/>
</dbReference>
<dbReference type="Pfam" id="PF17921">
    <property type="entry name" value="Integrase_H2C2"/>
    <property type="match status" value="1"/>
</dbReference>
<dbReference type="PANTHER" id="PTHR37984">
    <property type="entry name" value="PROTEIN CBG26694"/>
    <property type="match status" value="1"/>
</dbReference>
<evidence type="ECO:0000313" key="4">
    <source>
        <dbReference type="Proteomes" id="UP001249851"/>
    </source>
</evidence>
<feature type="region of interest" description="Disordered" evidence="1">
    <location>
        <begin position="376"/>
        <end position="397"/>
    </location>
</feature>
<dbReference type="InterPro" id="IPR050951">
    <property type="entry name" value="Retrovirus_Pol_polyprotein"/>
</dbReference>
<dbReference type="AlphaFoldDB" id="A0AAD9PVG7"/>
<organism evidence="3 4">
    <name type="scientific">Acropora cervicornis</name>
    <name type="common">Staghorn coral</name>
    <dbReference type="NCBI Taxonomy" id="6130"/>
    <lineage>
        <taxon>Eukaryota</taxon>
        <taxon>Metazoa</taxon>
        <taxon>Cnidaria</taxon>
        <taxon>Anthozoa</taxon>
        <taxon>Hexacorallia</taxon>
        <taxon>Scleractinia</taxon>
        <taxon>Astrocoeniina</taxon>
        <taxon>Acroporidae</taxon>
        <taxon>Acropora</taxon>
    </lineage>
</organism>
<evidence type="ECO:0000313" key="3">
    <source>
        <dbReference type="EMBL" id="KAK2549415.1"/>
    </source>
</evidence>
<gene>
    <name evidence="3" type="ORF">P5673_030089</name>
</gene>
<reference evidence="3" key="1">
    <citation type="journal article" date="2023" name="G3 (Bethesda)">
        <title>Whole genome assembly and annotation of the endangered Caribbean coral Acropora cervicornis.</title>
        <authorList>
            <person name="Selwyn J.D."/>
            <person name="Vollmer S.V."/>
        </authorList>
    </citation>
    <scope>NUCLEOTIDE SEQUENCE</scope>
    <source>
        <strain evidence="3">K2</strain>
    </source>
</reference>
<protein>
    <recommendedName>
        <fullName evidence="2">Integrase zinc-binding domain-containing protein</fullName>
    </recommendedName>
</protein>
<feature type="compositionally biased region" description="Acidic residues" evidence="1">
    <location>
        <begin position="410"/>
        <end position="421"/>
    </location>
</feature>
<keyword evidence="4" id="KW-1185">Reference proteome</keyword>
<accession>A0AAD9PVG7</accession>